<protein>
    <submittedName>
        <fullName evidence="1">DNA repair protein rad51c</fullName>
    </submittedName>
</protein>
<accession>A0ACC1LN98</accession>
<evidence type="ECO:0000313" key="1">
    <source>
        <dbReference type="EMBL" id="KAJ2811802.1"/>
    </source>
</evidence>
<dbReference type="Proteomes" id="UP001140096">
    <property type="component" value="Unassembled WGS sequence"/>
</dbReference>
<organism evidence="1 2">
    <name type="scientific">Coemansia furcata</name>
    <dbReference type="NCBI Taxonomy" id="417177"/>
    <lineage>
        <taxon>Eukaryota</taxon>
        <taxon>Fungi</taxon>
        <taxon>Fungi incertae sedis</taxon>
        <taxon>Zoopagomycota</taxon>
        <taxon>Kickxellomycotina</taxon>
        <taxon>Kickxellomycetes</taxon>
        <taxon>Kickxellales</taxon>
        <taxon>Kickxellaceae</taxon>
        <taxon>Coemansia</taxon>
    </lineage>
</organism>
<dbReference type="EMBL" id="JANBUP010000357">
    <property type="protein sequence ID" value="KAJ2811802.1"/>
    <property type="molecule type" value="Genomic_DNA"/>
</dbReference>
<keyword evidence="2" id="KW-1185">Reference proteome</keyword>
<name>A0ACC1LN98_9FUNG</name>
<evidence type="ECO:0000313" key="2">
    <source>
        <dbReference type="Proteomes" id="UP001140096"/>
    </source>
</evidence>
<comment type="caution">
    <text evidence="1">The sequence shown here is derived from an EMBL/GenBank/DDBJ whole genome shotgun (WGS) entry which is preliminary data.</text>
</comment>
<reference evidence="1" key="1">
    <citation type="submission" date="2022-07" db="EMBL/GenBank/DDBJ databases">
        <title>Phylogenomic reconstructions and comparative analyses of Kickxellomycotina fungi.</title>
        <authorList>
            <person name="Reynolds N.K."/>
            <person name="Stajich J.E."/>
            <person name="Barry K."/>
            <person name="Grigoriev I.V."/>
            <person name="Crous P."/>
            <person name="Smith M.E."/>
        </authorList>
    </citation>
    <scope>NUCLEOTIDE SEQUENCE</scope>
    <source>
        <strain evidence="1">CBS 102833</strain>
    </source>
</reference>
<proteinExistence type="predicted"/>
<gene>
    <name evidence="1" type="primary">RAD51C</name>
    <name evidence="1" type="ORF">H4S07_001829</name>
</gene>
<sequence length="318" mass="34232">MSRSVLSLRLPVYLQTKLIQNGYHTVADFDESPLAEDLSHFLTQSEVRSLASAAQAQPPAHSAWFIRQQARTRSYFSTRLRQLDALLGGGGIPLGCLTEVVGEAGGGQTELCLRLCLAARLPAAQGGLGIDSVYIDTVGSFSYCGAVQAAHRLCTSQPERLTDENGPELSSSLVTSLLDGIHVFRVYAAHELMALLYSFDQIASHIAQVGLVVVNTISWPFLASFTGNIARRQVLHAELAHLLSQIASKHKVAIVLVSQAKSAFGRSNTPSSSSMDGDVWTRVAANRMSLQRRPDGGFKIALTASTMHPSGEAFINDI</sequence>